<feature type="transmembrane region" description="Helical" evidence="1">
    <location>
        <begin position="66"/>
        <end position="89"/>
    </location>
</feature>
<keyword evidence="1" id="KW-0472">Membrane</keyword>
<proteinExistence type="predicted"/>
<evidence type="ECO:0000313" key="2">
    <source>
        <dbReference type="EMBL" id="CAD9309092.1"/>
    </source>
</evidence>
<keyword evidence="1" id="KW-1133">Transmembrane helix</keyword>
<accession>A0A7S1VTB8</accession>
<protein>
    <submittedName>
        <fullName evidence="2">Uncharacterized protein</fullName>
    </submittedName>
</protein>
<dbReference type="AlphaFoldDB" id="A0A7S1VTB8"/>
<dbReference type="EMBL" id="HBGK01049302">
    <property type="protein sequence ID" value="CAD9309092.1"/>
    <property type="molecule type" value="Transcribed_RNA"/>
</dbReference>
<feature type="transmembrane region" description="Helical" evidence="1">
    <location>
        <begin position="6"/>
        <end position="25"/>
    </location>
</feature>
<name>A0A7S1VTB8_9STRA</name>
<feature type="transmembrane region" description="Helical" evidence="1">
    <location>
        <begin position="37"/>
        <end position="60"/>
    </location>
</feature>
<gene>
    <name evidence="2" type="ORF">GOCE00092_LOCUS25833</name>
</gene>
<keyword evidence="1" id="KW-0812">Transmembrane</keyword>
<evidence type="ECO:0000256" key="1">
    <source>
        <dbReference type="SAM" id="Phobius"/>
    </source>
</evidence>
<reference evidence="2" key="1">
    <citation type="submission" date="2021-01" db="EMBL/GenBank/DDBJ databases">
        <authorList>
            <person name="Corre E."/>
            <person name="Pelletier E."/>
            <person name="Niang G."/>
            <person name="Scheremetjew M."/>
            <person name="Finn R."/>
            <person name="Kale V."/>
            <person name="Holt S."/>
            <person name="Cochrane G."/>
            <person name="Meng A."/>
            <person name="Brown T."/>
            <person name="Cohen L."/>
        </authorList>
    </citation>
    <scope>NUCLEOTIDE SEQUENCE</scope>
    <source>
        <strain evidence="2">CCMP 410</strain>
    </source>
</reference>
<organism evidence="2">
    <name type="scientific">Grammatophora oceanica</name>
    <dbReference type="NCBI Taxonomy" id="210454"/>
    <lineage>
        <taxon>Eukaryota</taxon>
        <taxon>Sar</taxon>
        <taxon>Stramenopiles</taxon>
        <taxon>Ochrophyta</taxon>
        <taxon>Bacillariophyta</taxon>
        <taxon>Fragilariophyceae</taxon>
        <taxon>Fragilariophycidae</taxon>
        <taxon>Rhabdonematales</taxon>
        <taxon>Grammatophoraceae</taxon>
        <taxon>Grammatophora</taxon>
    </lineage>
</organism>
<sequence>MDSGNSDLGVVSFMTVALSSTYLLGLGRIPSATITKVIIVATHILVSLNYCVGVYVGFAVLERVGFGIYCVVFAFLWAACAAFVGGLMFEKATVTRYIGEGSSLVST</sequence>